<protein>
    <submittedName>
        <fullName evidence="1">Peptidase S41 family protein-like protein</fullName>
    </submittedName>
</protein>
<reference evidence="1" key="1">
    <citation type="journal article" date="2020" name="Stud. Mycol.">
        <title>101 Dothideomycetes genomes: a test case for predicting lifestyles and emergence of pathogens.</title>
        <authorList>
            <person name="Haridas S."/>
            <person name="Albert R."/>
            <person name="Binder M."/>
            <person name="Bloem J."/>
            <person name="Labutti K."/>
            <person name="Salamov A."/>
            <person name="Andreopoulos B."/>
            <person name="Baker S."/>
            <person name="Barry K."/>
            <person name="Bills G."/>
            <person name="Bluhm B."/>
            <person name="Cannon C."/>
            <person name="Castanera R."/>
            <person name="Culley D."/>
            <person name="Daum C."/>
            <person name="Ezra D."/>
            <person name="Gonzalez J."/>
            <person name="Henrissat B."/>
            <person name="Kuo A."/>
            <person name="Liang C."/>
            <person name="Lipzen A."/>
            <person name="Lutzoni F."/>
            <person name="Magnuson J."/>
            <person name="Mondo S."/>
            <person name="Nolan M."/>
            <person name="Ohm R."/>
            <person name="Pangilinan J."/>
            <person name="Park H.-J."/>
            <person name="Ramirez L."/>
            <person name="Alfaro M."/>
            <person name="Sun H."/>
            <person name="Tritt A."/>
            <person name="Yoshinaga Y."/>
            <person name="Zwiers L.-H."/>
            <person name="Turgeon B."/>
            <person name="Goodwin S."/>
            <person name="Spatafora J."/>
            <person name="Crous P."/>
            <person name="Grigoriev I."/>
        </authorList>
    </citation>
    <scope>NUCLEOTIDE SEQUENCE</scope>
    <source>
        <strain evidence="1">ATCC 200398</strain>
    </source>
</reference>
<keyword evidence="2" id="KW-1185">Reference proteome</keyword>
<organism evidence="1 2">
    <name type="scientific">Lindgomyces ingoldianus</name>
    <dbReference type="NCBI Taxonomy" id="673940"/>
    <lineage>
        <taxon>Eukaryota</taxon>
        <taxon>Fungi</taxon>
        <taxon>Dikarya</taxon>
        <taxon>Ascomycota</taxon>
        <taxon>Pezizomycotina</taxon>
        <taxon>Dothideomycetes</taxon>
        <taxon>Pleosporomycetidae</taxon>
        <taxon>Pleosporales</taxon>
        <taxon>Lindgomycetaceae</taxon>
        <taxon>Lindgomyces</taxon>
    </lineage>
</organism>
<comment type="caution">
    <text evidence="1">The sequence shown here is derived from an EMBL/GenBank/DDBJ whole genome shotgun (WGS) entry which is preliminary data.</text>
</comment>
<name>A0ACB6Q9N8_9PLEO</name>
<proteinExistence type="predicted"/>
<evidence type="ECO:0000313" key="1">
    <source>
        <dbReference type="EMBL" id="KAF2463622.1"/>
    </source>
</evidence>
<sequence length="763" mass="83055">MRSSALLVLTGFIAAVTNATPVAPALPQALPQLKRLHIRQDNTTNSTAPCAQVSQAIYSNGGPASSIPTVPAKIAYECIQSVPFNATSAMKLLDSLPPYLAWQSTLTVLSNPPDEYAKKVQPPVDILGGVEKLKASIGAGQFKSEYEFGWALYTLIQSAHDGHFTYVPDSVGSIFNFGRPVPLVSVSEDGKKLPAVFAYYDVLGMQFKNISYTPSPIVQINGQDVNEYLEGLSQYGSLQDRDALYNNMFYELAQISLGSSGSGTGMFTGGGRGRWVYPGPTTTLKFANETSYTMENYARVLQSFRGINTGEELATQWFYYGSNAASTQLGESASPAALAVTAPGYPTPVTPGPSNLINGFYVDAPGYEDVAVLQVPNFVGETSVERAFQKTTQDFLPKAVADGKTKLIIDVQANGGGTILQGYDMFKQLFPSILPYGANRFRATEYVDLIGQAFSAYASKFPRQSTYNQTLMSIQGSYFDYHQDSNENYERFTSWADKFGPIELLGDKFTNIARWNLSDVLITYNSGGINITGYGIYSNASSNPPPFKAENIVILTDGYCASTCTIFAELMKQQGGVKTIAMGGRSNKNPIQAIGGVKGTNNYAWNYIQNLGQQAVEIAPEGQDEKYNTTFKPFYANIPYNRAATNPGANVRDGLRQNDTSGVPLQFIYEEADCRLYYTPEMTVDATAIWKAAADAQWGGKGNCVTGGGYGTKREAHEVTTSLKPRRVSPRAQASLLQQFEAFEKSFVLQTDCTMHGDGFMHP</sequence>
<evidence type="ECO:0000313" key="2">
    <source>
        <dbReference type="Proteomes" id="UP000799755"/>
    </source>
</evidence>
<accession>A0ACB6Q9N8</accession>
<gene>
    <name evidence="1" type="ORF">BDR25DRAFT_297721</name>
</gene>
<dbReference type="Proteomes" id="UP000799755">
    <property type="component" value="Unassembled WGS sequence"/>
</dbReference>
<dbReference type="EMBL" id="MU003548">
    <property type="protein sequence ID" value="KAF2463622.1"/>
    <property type="molecule type" value="Genomic_DNA"/>
</dbReference>